<evidence type="ECO:0000313" key="2">
    <source>
        <dbReference type="Proteomes" id="UP000028630"/>
    </source>
</evidence>
<dbReference type="eggNOG" id="ENOG5034BF8">
    <property type="taxonomic scope" value="Bacteria"/>
</dbReference>
<evidence type="ECO:0000313" key="1">
    <source>
        <dbReference type="EMBL" id="KFC07719.1"/>
    </source>
</evidence>
<sequence length="140" mass="16703">MKKWILFLSAILLLPPALLFGWFALTSGDHHYRHSDTFSYWLYTPDSLKKVPPVSTHVEYSYSCDPDNQQTRFIITWKDITNRAEQKAKLLSFLKAMNRPIKNDCLWLYHDPNNYANNYQRYCVYQKSDTLELELFEISR</sequence>
<accession>A0A085ABX4</accession>
<reference evidence="2" key="1">
    <citation type="submission" date="2014-05" db="EMBL/GenBank/DDBJ databases">
        <title>ATOL: Assembling a taxonomically balanced genome-scale reconstruction of the evolutionary history of the Enterobacteriaceae.</title>
        <authorList>
            <person name="Plunkett G. III"/>
            <person name="Neeno-Eckwall E.C."/>
            <person name="Glasner J.D."/>
            <person name="Perna N.T."/>
        </authorList>
    </citation>
    <scope>NUCLEOTIDE SEQUENCE [LARGE SCALE GENOMIC DNA]</scope>
    <source>
        <strain evidence="2">ATCC 49490</strain>
    </source>
</reference>
<comment type="caution">
    <text evidence="1">The sequence shown here is derived from an EMBL/GenBank/DDBJ whole genome shotgun (WGS) entry which is preliminary data.</text>
</comment>
<dbReference type="RefSeq" id="WP_038155692.1">
    <property type="nucleotide sequence ID" value="NZ_JMTB01000059.1"/>
</dbReference>
<name>A0A085ABX4_9ENTR</name>
<dbReference type="AlphaFoldDB" id="A0A085ABX4"/>
<proteinExistence type="predicted"/>
<dbReference type="EMBL" id="JMTB01000059">
    <property type="protein sequence ID" value="KFC07719.1"/>
    <property type="molecule type" value="Genomic_DNA"/>
</dbReference>
<dbReference type="OrthoDB" id="6630690at2"/>
<gene>
    <name evidence="1" type="ORF">GTGU_01679</name>
</gene>
<organism evidence="1 2">
    <name type="scientific">Trabulsiella guamensis ATCC 49490</name>
    <dbReference type="NCBI Taxonomy" id="1005994"/>
    <lineage>
        <taxon>Bacteria</taxon>
        <taxon>Pseudomonadati</taxon>
        <taxon>Pseudomonadota</taxon>
        <taxon>Gammaproteobacteria</taxon>
        <taxon>Enterobacterales</taxon>
        <taxon>Enterobacteriaceae</taxon>
        <taxon>Trabulsiella</taxon>
    </lineage>
</organism>
<dbReference type="Proteomes" id="UP000028630">
    <property type="component" value="Unassembled WGS sequence"/>
</dbReference>
<protein>
    <submittedName>
        <fullName evidence="1">Uncharacterized protein</fullName>
    </submittedName>
</protein>
<keyword evidence="2" id="KW-1185">Reference proteome</keyword>